<dbReference type="AlphaFoldDB" id="A0A8K0JVS6"/>
<protein>
    <recommendedName>
        <fullName evidence="1">NACHT domain-containing protein</fullName>
    </recommendedName>
</protein>
<dbReference type="OrthoDB" id="120976at2759"/>
<dbReference type="PANTHER" id="PTHR46312:SF2">
    <property type="entry name" value="NUCLEOTIDE-BINDING OLIGOMERIZATION DOMAIN-CONTAINING PROTEIN 2-LIKE"/>
    <property type="match status" value="1"/>
</dbReference>
<dbReference type="PANTHER" id="PTHR46312">
    <property type="entry name" value="NACHT DOMAIN-CONTAINING PROTEIN"/>
    <property type="match status" value="1"/>
</dbReference>
<reference evidence="2" key="2">
    <citation type="submission" date="2017-10" db="EMBL/GenBank/DDBJ databases">
        <title>Ladona fulva Genome sequencing and assembly.</title>
        <authorList>
            <person name="Murali S."/>
            <person name="Richards S."/>
            <person name="Bandaranaike D."/>
            <person name="Bellair M."/>
            <person name="Blankenburg K."/>
            <person name="Chao H."/>
            <person name="Dinh H."/>
            <person name="Doddapaneni H."/>
            <person name="Dugan-Rocha S."/>
            <person name="Elkadiri S."/>
            <person name="Gnanaolivu R."/>
            <person name="Hernandez B."/>
            <person name="Skinner E."/>
            <person name="Javaid M."/>
            <person name="Lee S."/>
            <person name="Li M."/>
            <person name="Ming W."/>
            <person name="Munidasa M."/>
            <person name="Muniz J."/>
            <person name="Nguyen L."/>
            <person name="Hughes D."/>
            <person name="Osuji N."/>
            <person name="Pu L.-L."/>
            <person name="Puazo M."/>
            <person name="Qu C."/>
            <person name="Quiroz J."/>
            <person name="Raj R."/>
            <person name="Weissenberger G."/>
            <person name="Xin Y."/>
            <person name="Zou X."/>
            <person name="Han Y."/>
            <person name="Worley K."/>
            <person name="Muzny D."/>
            <person name="Gibbs R."/>
        </authorList>
    </citation>
    <scope>NUCLEOTIDE SEQUENCE</scope>
    <source>
        <strain evidence="2">Sampled in the wild</strain>
    </source>
</reference>
<dbReference type="PROSITE" id="PS50837">
    <property type="entry name" value="NACHT"/>
    <property type="match status" value="1"/>
</dbReference>
<evidence type="ECO:0000259" key="1">
    <source>
        <dbReference type="PROSITE" id="PS50837"/>
    </source>
</evidence>
<comment type="caution">
    <text evidence="2">The sequence shown here is derived from an EMBL/GenBank/DDBJ whole genome shotgun (WGS) entry which is preliminary data.</text>
</comment>
<proteinExistence type="predicted"/>
<dbReference type="SUPFAM" id="SSF52540">
    <property type="entry name" value="P-loop containing nucleoside triphosphate hydrolases"/>
    <property type="match status" value="1"/>
</dbReference>
<dbReference type="EMBL" id="KZ308155">
    <property type="protein sequence ID" value="KAG8223239.1"/>
    <property type="molecule type" value="Genomic_DNA"/>
</dbReference>
<dbReference type="Pfam" id="PF05729">
    <property type="entry name" value="NACHT"/>
    <property type="match status" value="1"/>
</dbReference>
<gene>
    <name evidence="2" type="ORF">J437_LFUL003591</name>
</gene>
<reference evidence="2" key="1">
    <citation type="submission" date="2013-04" db="EMBL/GenBank/DDBJ databases">
        <authorList>
            <person name="Qu J."/>
            <person name="Murali S.C."/>
            <person name="Bandaranaike D."/>
            <person name="Bellair M."/>
            <person name="Blankenburg K."/>
            <person name="Chao H."/>
            <person name="Dinh H."/>
            <person name="Doddapaneni H."/>
            <person name="Downs B."/>
            <person name="Dugan-Rocha S."/>
            <person name="Elkadiri S."/>
            <person name="Gnanaolivu R.D."/>
            <person name="Hernandez B."/>
            <person name="Javaid M."/>
            <person name="Jayaseelan J.C."/>
            <person name="Lee S."/>
            <person name="Li M."/>
            <person name="Ming W."/>
            <person name="Munidasa M."/>
            <person name="Muniz J."/>
            <person name="Nguyen L."/>
            <person name="Ongeri F."/>
            <person name="Osuji N."/>
            <person name="Pu L.-L."/>
            <person name="Puazo M."/>
            <person name="Qu C."/>
            <person name="Quiroz J."/>
            <person name="Raj R."/>
            <person name="Weissenberger G."/>
            <person name="Xin Y."/>
            <person name="Zou X."/>
            <person name="Han Y."/>
            <person name="Richards S."/>
            <person name="Worley K."/>
            <person name="Muzny D."/>
            <person name="Gibbs R."/>
        </authorList>
    </citation>
    <scope>NUCLEOTIDE SEQUENCE</scope>
    <source>
        <strain evidence="2">Sampled in the wild</strain>
    </source>
</reference>
<feature type="domain" description="NACHT" evidence="1">
    <location>
        <begin position="18"/>
        <end position="151"/>
    </location>
</feature>
<accession>A0A8K0JVS6</accession>
<dbReference type="InterPro" id="IPR007111">
    <property type="entry name" value="NACHT_NTPase"/>
</dbReference>
<evidence type="ECO:0000313" key="2">
    <source>
        <dbReference type="EMBL" id="KAG8223239.1"/>
    </source>
</evidence>
<name>A0A8K0JVS6_LADFU</name>
<dbReference type="InterPro" id="IPR027417">
    <property type="entry name" value="P-loop_NTPase"/>
</dbReference>
<evidence type="ECO:0000313" key="3">
    <source>
        <dbReference type="Proteomes" id="UP000792457"/>
    </source>
</evidence>
<dbReference type="Gene3D" id="3.40.50.300">
    <property type="entry name" value="P-loop containing nucleotide triphosphate hydrolases"/>
    <property type="match status" value="1"/>
</dbReference>
<sequence length="543" mass="57442">MDCVMKRTSDGVVHEAPRRVVVEGAPGSGKTTLALRLLHAWATQGGEGTSAPLPGVSLALLLPLREMRGLPSLSHFLRRRLLPKAALGRHAFPALWRALPALRDSLLFVLDGLDERGPGEEDGGGALADAADLLEGRLLPESRLLLLATTSPTTVSVRAQRRILLRGPDQSHLTTLAAAHFAGRRPPDGGGGGSDAASAFLEAVGDTAPVLRRLATATPVGWLLLAALHEEAGGRLPPVETAPHQALRLLVHALVRRGLRGQPGGEELDEPYLLEEGQKILEEAGRISLTALKDNRFTYSETEIRSQRRGLEAAEVGIFSRGLTFSRAGGGAGSGVHYSALHTSLAEWLAAVHLASLAHDSSMLRRELEALPEAPHSPVLRLLLGLLGPEAHLALRLLCPLDLSPRTVFSLLESCGDPTELNVAAAWSLLGIGGSTAVVHSSVAELQGWALVLGSTACQLEALELVFQWEGEGALANALDTFFAALSASEAVRSVRLSSLLGHEFSAAGVARLASYVGAALRKPKLRSLELVITCLDDGPHER</sequence>
<keyword evidence="3" id="KW-1185">Reference proteome</keyword>
<dbReference type="Proteomes" id="UP000792457">
    <property type="component" value="Unassembled WGS sequence"/>
</dbReference>
<organism evidence="2 3">
    <name type="scientific">Ladona fulva</name>
    <name type="common">Scarce chaser dragonfly</name>
    <name type="synonym">Libellula fulva</name>
    <dbReference type="NCBI Taxonomy" id="123851"/>
    <lineage>
        <taxon>Eukaryota</taxon>
        <taxon>Metazoa</taxon>
        <taxon>Ecdysozoa</taxon>
        <taxon>Arthropoda</taxon>
        <taxon>Hexapoda</taxon>
        <taxon>Insecta</taxon>
        <taxon>Pterygota</taxon>
        <taxon>Palaeoptera</taxon>
        <taxon>Odonata</taxon>
        <taxon>Epiprocta</taxon>
        <taxon>Anisoptera</taxon>
        <taxon>Libelluloidea</taxon>
        <taxon>Libellulidae</taxon>
        <taxon>Ladona</taxon>
    </lineage>
</organism>